<evidence type="ECO:0000313" key="9">
    <source>
        <dbReference type="Ensembl" id="ENSLACP00000022413.1"/>
    </source>
</evidence>
<dbReference type="GO" id="GO:0120154">
    <property type="term" value="P:negative regulation of ERBB4 signaling pathway"/>
    <property type="evidence" value="ECO:0007669"/>
    <property type="project" value="TreeGrafter"/>
</dbReference>
<dbReference type="CTD" id="93650"/>
<reference evidence="9" key="2">
    <citation type="submission" date="2025-08" db="UniProtKB">
        <authorList>
            <consortium name="Ensembl"/>
        </authorList>
    </citation>
    <scope>IDENTIFICATION</scope>
</reference>
<dbReference type="FunFam" id="3.40.50.1240:FF:000010">
    <property type="entry name" value="Prostatic acid phosphatase"/>
    <property type="match status" value="1"/>
</dbReference>
<dbReference type="GO" id="GO:0045211">
    <property type="term" value="C:postsynaptic membrane"/>
    <property type="evidence" value="ECO:0007669"/>
    <property type="project" value="TreeGrafter"/>
</dbReference>
<evidence type="ECO:0000256" key="1">
    <source>
        <dbReference type="ARBA" id="ARBA00000032"/>
    </source>
</evidence>
<accession>M3XI57</accession>
<dbReference type="GeneID" id="102366150"/>
<dbReference type="InterPro" id="IPR029033">
    <property type="entry name" value="His_PPase_superfam"/>
</dbReference>
<keyword evidence="6" id="KW-0325">Glycoprotein</keyword>
<dbReference type="EMBL" id="AFYH01030406">
    <property type="status" value="NOT_ANNOTATED_CDS"/>
    <property type="molecule type" value="Genomic_DNA"/>
</dbReference>
<dbReference type="AlphaFoldDB" id="M3XI57"/>
<evidence type="ECO:0000256" key="3">
    <source>
        <dbReference type="ARBA" id="ARBA00012646"/>
    </source>
</evidence>
<evidence type="ECO:0000256" key="8">
    <source>
        <dbReference type="SAM" id="SignalP"/>
    </source>
</evidence>
<keyword evidence="10" id="KW-1185">Reference proteome</keyword>
<keyword evidence="7" id="KW-0472">Membrane</keyword>
<keyword evidence="5" id="KW-0378">Hydrolase</keyword>
<dbReference type="InParanoid" id="M3XI57"/>
<dbReference type="STRING" id="7897.ENSLACP00000022413"/>
<dbReference type="EMBL" id="AFYH01030408">
    <property type="status" value="NOT_ANNOTATED_CDS"/>
    <property type="molecule type" value="Genomic_DNA"/>
</dbReference>
<dbReference type="Pfam" id="PF00328">
    <property type="entry name" value="His_Phos_2"/>
    <property type="match status" value="1"/>
</dbReference>
<dbReference type="GeneTree" id="ENSGT00940000161433"/>
<dbReference type="CDD" id="cd07061">
    <property type="entry name" value="HP_HAP_like"/>
    <property type="match status" value="1"/>
</dbReference>
<dbReference type="Bgee" id="ENSLACG00000015023">
    <property type="expression patterns" value="Expressed in pectoral fin and 5 other cell types or tissues"/>
</dbReference>
<evidence type="ECO:0000256" key="6">
    <source>
        <dbReference type="ARBA" id="ARBA00023180"/>
    </source>
</evidence>
<dbReference type="EMBL" id="AFYH01030407">
    <property type="status" value="NOT_ANNOTATED_CDS"/>
    <property type="molecule type" value="Genomic_DNA"/>
</dbReference>
<dbReference type="Gene3D" id="3.40.50.1240">
    <property type="entry name" value="Phosphoglycerate mutase-like"/>
    <property type="match status" value="1"/>
</dbReference>
<evidence type="ECO:0000313" key="10">
    <source>
        <dbReference type="Proteomes" id="UP000008672"/>
    </source>
</evidence>
<sequence>MEKNLSRSALLWLFIMRICWLKASDGNSLKLVTVIFRHGDRSPVEAYPNDPHKESAWPQGFKQLTEVGIRQHFELGQYLRKRYTSFLNSTYDRQEIYVRSTDYDRTLMSAQANLAGLYPPQGQQLWNPDIKWQPIPIHTLPAHEDKLLKLPWKSCPQYQELIQETSKSKPYQDFLKKHEMFIKELSKNTGYSIEKLVLRKIWKVYDTLFCEKTHNFTFPSWVTNKVFETLEEISEFEVLTHIGVHKQTEKARYAGGVLVDAVLRNFSQVISNPSGLKMIMYSAHDTTVIALQAALGVYNGKMTPYAACHIFELHKDNQNGYSVGMFFRNDSTVEPYPLTLPGCTHPCPLEKFKQLMTAVMPQDSAAKCTAAMAAAKADPCTGLAKGLGVGLAIAMLLALLLLVFICSRKHQQVI</sequence>
<dbReference type="EC" id="3.1.3.2" evidence="3"/>
<feature type="signal peptide" evidence="8">
    <location>
        <begin position="1"/>
        <end position="23"/>
    </location>
</feature>
<dbReference type="PANTHER" id="PTHR11567:SF145">
    <property type="entry name" value="TESTICULAR ACID PHOSPHATASE"/>
    <property type="match status" value="1"/>
</dbReference>
<dbReference type="GO" id="GO:0048168">
    <property type="term" value="P:regulation of neuronal synaptic plasticity"/>
    <property type="evidence" value="ECO:0007669"/>
    <property type="project" value="TreeGrafter"/>
</dbReference>
<feature type="chain" id="PRO_5004043666" description="acid phosphatase" evidence="8">
    <location>
        <begin position="24"/>
        <end position="414"/>
    </location>
</feature>
<evidence type="ECO:0000256" key="5">
    <source>
        <dbReference type="ARBA" id="ARBA00022801"/>
    </source>
</evidence>
<dbReference type="GO" id="GO:0004725">
    <property type="term" value="F:protein tyrosine phosphatase activity"/>
    <property type="evidence" value="ECO:0007669"/>
    <property type="project" value="TreeGrafter"/>
</dbReference>
<dbReference type="GO" id="GO:0030971">
    <property type="term" value="F:receptor tyrosine kinase binding"/>
    <property type="evidence" value="ECO:0007669"/>
    <property type="project" value="TreeGrafter"/>
</dbReference>
<dbReference type="PROSITE" id="PS00778">
    <property type="entry name" value="HIS_ACID_PHOSPHAT_2"/>
    <property type="match status" value="1"/>
</dbReference>
<dbReference type="eggNOG" id="KOG3720">
    <property type="taxonomic scope" value="Eukaryota"/>
</dbReference>
<organism evidence="9 10">
    <name type="scientific">Latimeria chalumnae</name>
    <name type="common">Coelacanth</name>
    <dbReference type="NCBI Taxonomy" id="7897"/>
    <lineage>
        <taxon>Eukaryota</taxon>
        <taxon>Metazoa</taxon>
        <taxon>Chordata</taxon>
        <taxon>Craniata</taxon>
        <taxon>Vertebrata</taxon>
        <taxon>Euteleostomi</taxon>
        <taxon>Coelacanthiformes</taxon>
        <taxon>Coelacanthidae</taxon>
        <taxon>Latimeria</taxon>
    </lineage>
</organism>
<dbReference type="InterPro" id="IPR033379">
    <property type="entry name" value="Acid_Pase_AS"/>
</dbReference>
<protein>
    <recommendedName>
        <fullName evidence="3">acid phosphatase</fullName>
        <ecNumber evidence="3">3.1.3.2</ecNumber>
    </recommendedName>
</protein>
<dbReference type="OMA" id="VELHYRN"/>
<dbReference type="InterPro" id="IPR050645">
    <property type="entry name" value="Histidine_acid_phosphatase"/>
</dbReference>
<dbReference type="GO" id="GO:0005764">
    <property type="term" value="C:lysosome"/>
    <property type="evidence" value="ECO:0007669"/>
    <property type="project" value="TreeGrafter"/>
</dbReference>
<dbReference type="Proteomes" id="UP000008672">
    <property type="component" value="Unassembled WGS sequence"/>
</dbReference>
<dbReference type="GO" id="GO:0007040">
    <property type="term" value="P:lysosome organization"/>
    <property type="evidence" value="ECO:0007669"/>
    <property type="project" value="TreeGrafter"/>
</dbReference>
<reference evidence="9" key="3">
    <citation type="submission" date="2025-09" db="UniProtKB">
        <authorList>
            <consortium name="Ensembl"/>
        </authorList>
    </citation>
    <scope>IDENTIFICATION</scope>
</reference>
<name>M3XI57_LATCH</name>
<comment type="similarity">
    <text evidence="2">Belongs to the histidine acid phosphatase family.</text>
</comment>
<reference evidence="10" key="1">
    <citation type="submission" date="2011-08" db="EMBL/GenBank/DDBJ databases">
        <title>The draft genome of Latimeria chalumnae.</title>
        <authorList>
            <person name="Di Palma F."/>
            <person name="Alfoldi J."/>
            <person name="Johnson J."/>
            <person name="Berlin A."/>
            <person name="Gnerre S."/>
            <person name="Jaffe D."/>
            <person name="MacCallum I."/>
            <person name="Young S."/>
            <person name="Walker B.J."/>
            <person name="Lander E."/>
            <person name="Lindblad-Toh K."/>
        </authorList>
    </citation>
    <scope>NUCLEOTIDE SEQUENCE [LARGE SCALE GENOMIC DNA]</scope>
    <source>
        <strain evidence="10">Wild caught</strain>
    </source>
</reference>
<comment type="catalytic activity">
    <reaction evidence="1">
        <text>a phosphate monoester + H2O = an alcohol + phosphate</text>
        <dbReference type="Rhea" id="RHEA:15017"/>
        <dbReference type="ChEBI" id="CHEBI:15377"/>
        <dbReference type="ChEBI" id="CHEBI:30879"/>
        <dbReference type="ChEBI" id="CHEBI:43474"/>
        <dbReference type="ChEBI" id="CHEBI:67140"/>
        <dbReference type="EC" id="3.1.3.2"/>
    </reaction>
</comment>
<evidence type="ECO:0000256" key="2">
    <source>
        <dbReference type="ARBA" id="ARBA00005375"/>
    </source>
</evidence>
<dbReference type="PROSITE" id="PS00616">
    <property type="entry name" value="HIS_ACID_PHOSPHAT_1"/>
    <property type="match status" value="1"/>
</dbReference>
<dbReference type="KEGG" id="lcm:102366150"/>
<feature type="transmembrane region" description="Helical" evidence="7">
    <location>
        <begin position="386"/>
        <end position="406"/>
    </location>
</feature>
<keyword evidence="7" id="KW-1133">Transmembrane helix</keyword>
<keyword evidence="4 8" id="KW-0732">Signal</keyword>
<dbReference type="OrthoDB" id="258392at2759"/>
<dbReference type="PANTHER" id="PTHR11567">
    <property type="entry name" value="ACID PHOSPHATASE-RELATED"/>
    <property type="match status" value="1"/>
</dbReference>
<dbReference type="SUPFAM" id="SSF53254">
    <property type="entry name" value="Phosphoglycerate mutase-like"/>
    <property type="match status" value="1"/>
</dbReference>
<evidence type="ECO:0000256" key="7">
    <source>
        <dbReference type="SAM" id="Phobius"/>
    </source>
</evidence>
<dbReference type="Ensembl" id="ENSLACT00000026168.1">
    <property type="protein sequence ID" value="ENSLACP00000022413.1"/>
    <property type="gene ID" value="ENSLACG00000015023.2"/>
</dbReference>
<evidence type="ECO:0000256" key="4">
    <source>
        <dbReference type="ARBA" id="ARBA00022729"/>
    </source>
</evidence>
<keyword evidence="7" id="KW-0812">Transmembrane</keyword>
<dbReference type="RefSeq" id="XP_005990989.1">
    <property type="nucleotide sequence ID" value="XM_005990927.3"/>
</dbReference>
<proteinExistence type="inferred from homology"/>
<dbReference type="GO" id="GO:0003993">
    <property type="term" value="F:acid phosphatase activity"/>
    <property type="evidence" value="ECO:0007669"/>
    <property type="project" value="UniProtKB-EC"/>
</dbReference>
<dbReference type="InterPro" id="IPR000560">
    <property type="entry name" value="His_Pase_clade-2"/>
</dbReference>
<gene>
    <name evidence="9" type="primary">ACP4</name>
</gene>